<proteinExistence type="predicted"/>
<evidence type="ECO:0000313" key="2">
    <source>
        <dbReference type="EMBL" id="KKR83426.1"/>
    </source>
</evidence>
<protein>
    <submittedName>
        <fullName evidence="2">Uncharacterized protein</fullName>
    </submittedName>
</protein>
<gene>
    <name evidence="2" type="ORF">UU29_C0005G0007</name>
</gene>
<evidence type="ECO:0000313" key="3">
    <source>
        <dbReference type="Proteomes" id="UP000034601"/>
    </source>
</evidence>
<sequence>MPLSEIAYLSILGKPLIFYLGILTYLLFVFTAILGYSNFRGRPILPFIWHPRIAAAALILATIHGLLALSVYFF</sequence>
<keyword evidence="1" id="KW-0812">Transmembrane</keyword>
<accession>A0A0G0U832</accession>
<dbReference type="AlphaFoldDB" id="A0A0G0U832"/>
<keyword evidence="1" id="KW-0472">Membrane</keyword>
<dbReference type="EMBL" id="LCAB01000005">
    <property type="protein sequence ID" value="KKR83426.1"/>
    <property type="molecule type" value="Genomic_DNA"/>
</dbReference>
<feature type="transmembrane region" description="Helical" evidence="1">
    <location>
        <begin position="51"/>
        <end position="73"/>
    </location>
</feature>
<keyword evidence="1" id="KW-1133">Transmembrane helix</keyword>
<name>A0A0G0U832_9BACT</name>
<feature type="transmembrane region" description="Helical" evidence="1">
    <location>
        <begin position="16"/>
        <end position="39"/>
    </location>
</feature>
<organism evidence="2 3">
    <name type="scientific">Candidatus Daviesbacteria bacterium GW2011_GWA2_40_9</name>
    <dbReference type="NCBI Taxonomy" id="1618424"/>
    <lineage>
        <taxon>Bacteria</taxon>
        <taxon>Candidatus Daviesiibacteriota</taxon>
    </lineage>
</organism>
<reference evidence="2 3" key="1">
    <citation type="journal article" date="2015" name="Nature">
        <title>rRNA introns, odd ribosomes, and small enigmatic genomes across a large radiation of phyla.</title>
        <authorList>
            <person name="Brown C.T."/>
            <person name="Hug L.A."/>
            <person name="Thomas B.C."/>
            <person name="Sharon I."/>
            <person name="Castelle C.J."/>
            <person name="Singh A."/>
            <person name="Wilkins M.J."/>
            <person name="Williams K.H."/>
            <person name="Banfield J.F."/>
        </authorList>
    </citation>
    <scope>NUCLEOTIDE SEQUENCE [LARGE SCALE GENOMIC DNA]</scope>
</reference>
<evidence type="ECO:0000256" key="1">
    <source>
        <dbReference type="SAM" id="Phobius"/>
    </source>
</evidence>
<dbReference type="Proteomes" id="UP000034601">
    <property type="component" value="Unassembled WGS sequence"/>
</dbReference>
<comment type="caution">
    <text evidence="2">The sequence shown here is derived from an EMBL/GenBank/DDBJ whole genome shotgun (WGS) entry which is preliminary data.</text>
</comment>